<dbReference type="InterPro" id="IPR058624">
    <property type="entry name" value="MdtA-like_HH"/>
</dbReference>
<evidence type="ECO:0000259" key="4">
    <source>
        <dbReference type="Pfam" id="PF25876"/>
    </source>
</evidence>
<dbReference type="InterPro" id="IPR058792">
    <property type="entry name" value="Beta-barrel_RND_2"/>
</dbReference>
<evidence type="ECO:0000256" key="3">
    <source>
        <dbReference type="SAM" id="SignalP"/>
    </source>
</evidence>
<sequence>MSIRPRTGALFSITATAALLAGCGAPPEVVEAARPVLVAHPVAAGDSVAAYAGEVRAREESPLAFRVGGHLVERKVDVGDHVRRGDLLAVLDAGDLQAQARAAQAQLAAAQAELGRARADQARYATLGREQLVSRSTIDAQNAAAAAAQGQVNAARANLDVASNQSAYTQLRAPSAGVIAARSAEAGQVVGAGQTVFTLASDGAREVAFAVSESAIATLKPGASVLVEVWSQPGQRWPGRVREIAPAADPASRTYAARVTVAAPAGTFELGQSARVYLPQAGNGGLSVPLAALQRSGNGAAVFVVDPATSTLKLQPVQVGPYGQDRAPVKGGLDANDWVVAAGGHLLRAGQKVVPVDRDNRPIKTQ</sequence>
<feature type="coiled-coil region" evidence="2">
    <location>
        <begin position="93"/>
        <end position="120"/>
    </location>
</feature>
<dbReference type="Pfam" id="PF25954">
    <property type="entry name" value="Beta-barrel_RND_2"/>
    <property type="match status" value="1"/>
</dbReference>
<name>A0ABW2YNP3_9GAMM</name>
<dbReference type="InterPro" id="IPR058625">
    <property type="entry name" value="MdtA-like_BSH"/>
</dbReference>
<dbReference type="Gene3D" id="1.10.287.470">
    <property type="entry name" value="Helix hairpin bin"/>
    <property type="match status" value="1"/>
</dbReference>
<dbReference type="NCBIfam" id="TIGR01730">
    <property type="entry name" value="RND_mfp"/>
    <property type="match status" value="1"/>
</dbReference>
<accession>A0ABW2YNP3</accession>
<dbReference type="Pfam" id="PF25917">
    <property type="entry name" value="BSH_RND"/>
    <property type="match status" value="1"/>
</dbReference>
<dbReference type="PROSITE" id="PS51257">
    <property type="entry name" value="PROKAR_LIPOPROTEIN"/>
    <property type="match status" value="1"/>
</dbReference>
<dbReference type="EMBL" id="JBHTIH010000007">
    <property type="protein sequence ID" value="MFD0740037.1"/>
    <property type="molecule type" value="Genomic_DNA"/>
</dbReference>
<evidence type="ECO:0000313" key="7">
    <source>
        <dbReference type="EMBL" id="MFD0740037.1"/>
    </source>
</evidence>
<dbReference type="PANTHER" id="PTHR30469:SF15">
    <property type="entry name" value="HLYD FAMILY OF SECRETION PROTEINS"/>
    <property type="match status" value="1"/>
</dbReference>
<feature type="domain" description="Multidrug resistance protein MdtA-like barrel-sandwich hybrid" evidence="5">
    <location>
        <begin position="66"/>
        <end position="197"/>
    </location>
</feature>
<evidence type="ECO:0000256" key="1">
    <source>
        <dbReference type="ARBA" id="ARBA00009477"/>
    </source>
</evidence>
<dbReference type="Gene3D" id="2.40.50.100">
    <property type="match status" value="1"/>
</dbReference>
<evidence type="ECO:0000313" key="8">
    <source>
        <dbReference type="Proteomes" id="UP001597090"/>
    </source>
</evidence>
<comment type="caution">
    <text evidence="7">The sequence shown here is derived from an EMBL/GenBank/DDBJ whole genome shotgun (WGS) entry which is preliminary data.</text>
</comment>
<comment type="similarity">
    <text evidence="1">Belongs to the membrane fusion protein (MFP) (TC 8.A.1) family.</text>
</comment>
<evidence type="ECO:0000256" key="2">
    <source>
        <dbReference type="SAM" id="Coils"/>
    </source>
</evidence>
<keyword evidence="3" id="KW-0732">Signal</keyword>
<gene>
    <name evidence="7" type="ORF">ACFQZQ_12200</name>
</gene>
<keyword evidence="2" id="KW-0175">Coiled coil</keyword>
<dbReference type="SUPFAM" id="SSF111369">
    <property type="entry name" value="HlyD-like secretion proteins"/>
    <property type="match status" value="1"/>
</dbReference>
<feature type="domain" description="CusB-like beta-barrel" evidence="6">
    <location>
        <begin position="208"/>
        <end position="279"/>
    </location>
</feature>
<dbReference type="Gene3D" id="2.40.420.20">
    <property type="match status" value="1"/>
</dbReference>
<protein>
    <submittedName>
        <fullName evidence="7">Efflux RND transporter periplasmic adaptor subunit</fullName>
    </submittedName>
</protein>
<keyword evidence="8" id="KW-1185">Reference proteome</keyword>
<feature type="signal peptide" evidence="3">
    <location>
        <begin position="1"/>
        <end position="17"/>
    </location>
</feature>
<dbReference type="Proteomes" id="UP001597090">
    <property type="component" value="Unassembled WGS sequence"/>
</dbReference>
<feature type="chain" id="PRO_5047383211" evidence="3">
    <location>
        <begin position="18"/>
        <end position="366"/>
    </location>
</feature>
<evidence type="ECO:0000259" key="6">
    <source>
        <dbReference type="Pfam" id="PF25954"/>
    </source>
</evidence>
<organism evidence="7 8">
    <name type="scientific">Lysobacter koreensis</name>
    <dbReference type="NCBI Taxonomy" id="266122"/>
    <lineage>
        <taxon>Bacteria</taxon>
        <taxon>Pseudomonadati</taxon>
        <taxon>Pseudomonadota</taxon>
        <taxon>Gammaproteobacteria</taxon>
        <taxon>Lysobacterales</taxon>
        <taxon>Lysobacteraceae</taxon>
        <taxon>Lysobacter</taxon>
    </lineage>
</organism>
<feature type="domain" description="Multidrug resistance protein MdtA-like alpha-helical hairpin" evidence="4">
    <location>
        <begin position="101"/>
        <end position="169"/>
    </location>
</feature>
<dbReference type="Pfam" id="PF25876">
    <property type="entry name" value="HH_MFP_RND"/>
    <property type="match status" value="1"/>
</dbReference>
<proteinExistence type="inferred from homology"/>
<dbReference type="Gene3D" id="2.40.30.170">
    <property type="match status" value="1"/>
</dbReference>
<dbReference type="PANTHER" id="PTHR30469">
    <property type="entry name" value="MULTIDRUG RESISTANCE PROTEIN MDTA"/>
    <property type="match status" value="1"/>
</dbReference>
<dbReference type="RefSeq" id="WP_386813096.1">
    <property type="nucleotide sequence ID" value="NZ_JBHTIH010000007.1"/>
</dbReference>
<reference evidence="8" key="1">
    <citation type="journal article" date="2019" name="Int. J. Syst. Evol. Microbiol.">
        <title>The Global Catalogue of Microorganisms (GCM) 10K type strain sequencing project: providing services to taxonomists for standard genome sequencing and annotation.</title>
        <authorList>
            <consortium name="The Broad Institute Genomics Platform"/>
            <consortium name="The Broad Institute Genome Sequencing Center for Infectious Disease"/>
            <person name="Wu L."/>
            <person name="Ma J."/>
        </authorList>
    </citation>
    <scope>NUCLEOTIDE SEQUENCE [LARGE SCALE GENOMIC DNA]</scope>
    <source>
        <strain evidence="8">CCUG 55491</strain>
    </source>
</reference>
<evidence type="ECO:0000259" key="5">
    <source>
        <dbReference type="Pfam" id="PF25917"/>
    </source>
</evidence>
<dbReference type="InterPro" id="IPR006143">
    <property type="entry name" value="RND_pump_MFP"/>
</dbReference>